<keyword evidence="2 8" id="KW-0169">Cobalamin biosynthesis</keyword>
<dbReference type="GO" id="GO:0009236">
    <property type="term" value="P:cobalamin biosynthetic process"/>
    <property type="evidence" value="ECO:0007669"/>
    <property type="project" value="UniProtKB-UniRule"/>
</dbReference>
<comment type="catalytic activity">
    <reaction evidence="8">
        <text>cob(II)yrinate + 2 L-glutamine + 2 ATP + 2 H2O = cob(II)yrinate a,c diamide + 2 L-glutamate + 2 ADP + 2 phosphate + 2 H(+)</text>
        <dbReference type="Rhea" id="RHEA:26289"/>
        <dbReference type="ChEBI" id="CHEBI:15377"/>
        <dbReference type="ChEBI" id="CHEBI:15378"/>
        <dbReference type="ChEBI" id="CHEBI:29985"/>
        <dbReference type="ChEBI" id="CHEBI:30616"/>
        <dbReference type="ChEBI" id="CHEBI:43474"/>
        <dbReference type="ChEBI" id="CHEBI:58359"/>
        <dbReference type="ChEBI" id="CHEBI:58537"/>
        <dbReference type="ChEBI" id="CHEBI:58894"/>
        <dbReference type="ChEBI" id="CHEBI:456216"/>
        <dbReference type="EC" id="6.3.5.11"/>
    </reaction>
</comment>
<comment type="miscellaneous">
    <text evidence="8">The a and c carboxylates of cobyrinate are activated for nucleophilic attack via formation of a phosphorylated intermediate by ATP. CbiA catalyzes first the amidation of the c-carboxylate, and then that of the a-carboxylate.</text>
</comment>
<reference evidence="11 12" key="1">
    <citation type="submission" date="2018-03" db="EMBL/GenBank/DDBJ databases">
        <title>Genomic Encyclopedia of Archaeal and Bacterial Type Strains, Phase II (KMG-II): from individual species to whole genera.</title>
        <authorList>
            <person name="Goeker M."/>
        </authorList>
    </citation>
    <scope>NUCLEOTIDE SEQUENCE [LARGE SCALE GENOMIC DNA]</scope>
    <source>
        <strain evidence="11 12">DSM 100346</strain>
    </source>
</reference>
<dbReference type="AlphaFoldDB" id="A0A316AC85"/>
<evidence type="ECO:0000313" key="11">
    <source>
        <dbReference type="EMBL" id="PWJ55029.1"/>
    </source>
</evidence>
<dbReference type="InterPro" id="IPR004484">
    <property type="entry name" value="CbiA/CobB_synth"/>
</dbReference>
<dbReference type="InterPro" id="IPR011698">
    <property type="entry name" value="GATase_3"/>
</dbReference>
<dbReference type="PROSITE" id="PS51274">
    <property type="entry name" value="GATASE_COBBQ"/>
    <property type="match status" value="1"/>
</dbReference>
<keyword evidence="7 8" id="KW-0315">Glutamine amidotransferase</keyword>
<dbReference type="Proteomes" id="UP000245880">
    <property type="component" value="Unassembled WGS sequence"/>
</dbReference>
<dbReference type="InterPro" id="IPR029062">
    <property type="entry name" value="Class_I_gatase-like"/>
</dbReference>
<evidence type="ECO:0000259" key="9">
    <source>
        <dbReference type="Pfam" id="PF01656"/>
    </source>
</evidence>
<dbReference type="Pfam" id="PF07685">
    <property type="entry name" value="GATase_3"/>
    <property type="match status" value="1"/>
</dbReference>
<evidence type="ECO:0000259" key="10">
    <source>
        <dbReference type="Pfam" id="PF07685"/>
    </source>
</evidence>
<evidence type="ECO:0000256" key="2">
    <source>
        <dbReference type="ARBA" id="ARBA00022573"/>
    </source>
</evidence>
<dbReference type="SUPFAM" id="SSF52540">
    <property type="entry name" value="P-loop containing nucleoside triphosphate hydrolases"/>
    <property type="match status" value="1"/>
</dbReference>
<evidence type="ECO:0000256" key="5">
    <source>
        <dbReference type="ARBA" id="ARBA00022840"/>
    </source>
</evidence>
<accession>A0A316AC85</accession>
<comment type="caution">
    <text evidence="11">The sequence shown here is derived from an EMBL/GenBank/DDBJ whole genome shotgun (WGS) entry which is preliminary data.</text>
</comment>
<evidence type="ECO:0000256" key="3">
    <source>
        <dbReference type="ARBA" id="ARBA00022598"/>
    </source>
</evidence>
<feature type="domain" description="CobB/CobQ-like glutamine amidotransferase" evidence="10">
    <location>
        <begin position="269"/>
        <end position="462"/>
    </location>
</feature>
<feature type="domain" description="CobQ/CobB/MinD/ParA nucleotide binding" evidence="9">
    <location>
        <begin position="35"/>
        <end position="213"/>
    </location>
</feature>
<dbReference type="HAMAP" id="MF_00027">
    <property type="entry name" value="CobB_CbiA"/>
    <property type="match status" value="1"/>
</dbReference>
<dbReference type="InterPro" id="IPR027417">
    <property type="entry name" value="P-loop_NTPase"/>
</dbReference>
<comment type="pathway">
    <text evidence="8">Cofactor biosynthesis; adenosylcobalamin biosynthesis; cob(II)yrinate a,c-diamide from sirohydrochlorin (anaerobic route): step 10/10.</text>
</comment>
<dbReference type="NCBIfam" id="TIGR00379">
    <property type="entry name" value="cobB"/>
    <property type="match status" value="1"/>
</dbReference>
<dbReference type="RefSeq" id="WP_229203488.1">
    <property type="nucleotide sequence ID" value="NZ_QGDT01000015.1"/>
</dbReference>
<proteinExistence type="inferred from homology"/>
<comment type="function">
    <text evidence="8">Catalyzes the ATP-dependent amidation of the two carboxylate groups at positions a and c of cobyrinate, using either L-glutamine or ammonia as the nitrogen source.</text>
</comment>
<keyword evidence="5 8" id="KW-0067">ATP-binding</keyword>
<comment type="similarity">
    <text evidence="8">Belongs to the CobB/CbiA family.</text>
</comment>
<evidence type="ECO:0000256" key="7">
    <source>
        <dbReference type="ARBA" id="ARBA00022962"/>
    </source>
</evidence>
<comment type="cofactor">
    <cofactor evidence="1 8">
        <name>Mg(2+)</name>
        <dbReference type="ChEBI" id="CHEBI:18420"/>
    </cofactor>
</comment>
<keyword evidence="4 8" id="KW-0547">Nucleotide-binding</keyword>
<dbReference type="Pfam" id="PF01656">
    <property type="entry name" value="CbiA"/>
    <property type="match status" value="1"/>
</dbReference>
<sequence>MNHNHQVHSPRFDWEHHFPIGGEQPGYAPQFVLSAPSSSSGKTTLTLGILRALQRRGLGVQPFKCGPDYIDPLHHQKACGRQSVNLDTFLSSASHVQAVYAKYAAEAQVTVIEGVMGLFDGSVKMEGSTASIAELLKVPVVMVVDARSMAYSAAPLLYGFKNFYKGITLAGVIFNFVNTDSHYQFLKDACADIGLRSLGYLPKNESFNIPSRHLGLHLPQENDFTNSLDVLAQQIEKTIDLNGLLESSQRPSPLPPARRAQVVAADRIIAVAKDAAFSFTYAENIERLAEYGRIQCFSPLEDAEIPRCDFLYLPGGYPELYAAELEENHSMRRSIRAYCQAGGLTYAECGGMMYLGQSIHLALGPSKSMAGVFDFSTSMENSRVALGYRHLSGADWQVRGHEFHYSRLNSNPPGELAPGDVATAQALDHFVITTARGKEVTTPIYRFRNCFATYLHLYWGESDHFIKYLFEQSHDMEYVTKDPETL</sequence>
<gene>
    <name evidence="8" type="primary">cbiA</name>
    <name evidence="11" type="ORF">CLV98_11550</name>
</gene>
<evidence type="ECO:0000256" key="1">
    <source>
        <dbReference type="ARBA" id="ARBA00001946"/>
    </source>
</evidence>
<evidence type="ECO:0000313" key="12">
    <source>
        <dbReference type="Proteomes" id="UP000245880"/>
    </source>
</evidence>
<dbReference type="PANTHER" id="PTHR43873">
    <property type="entry name" value="COBYRINATE A,C-DIAMIDE SYNTHASE"/>
    <property type="match status" value="1"/>
</dbReference>
<dbReference type="CDD" id="cd03130">
    <property type="entry name" value="GATase1_CobB"/>
    <property type="match status" value="1"/>
</dbReference>
<comment type="domain">
    <text evidence="8">Comprises of two domains. The C-terminal domain contains the binding site for glutamine and catalyzes the hydrolysis of this substrate to glutamate and ammonia. The N-terminal domain is anticipated to bind ATP and cobyrinate and catalyzes the ultimate synthesis of the diamide product. The ammonia produced via the glutaminase domain is probably translocated to the adjacent domain via a molecular tunnel, where it reacts with an activated intermediate.</text>
</comment>
<dbReference type="Gene3D" id="3.40.50.880">
    <property type="match status" value="1"/>
</dbReference>
<keyword evidence="3 8" id="KW-0436">Ligase</keyword>
<protein>
    <recommendedName>
        <fullName evidence="8">Cobyrinate a,c-diamide synthase</fullName>
        <ecNumber evidence="8">6.3.5.11</ecNumber>
    </recommendedName>
    <alternativeName>
        <fullName evidence="8">Cobyrinic acid a,c-diamide synthetase</fullName>
    </alternativeName>
</protein>
<dbReference type="EMBL" id="QGDT01000015">
    <property type="protein sequence ID" value="PWJ55029.1"/>
    <property type="molecule type" value="Genomic_DNA"/>
</dbReference>
<dbReference type="SUPFAM" id="SSF52317">
    <property type="entry name" value="Class I glutamine amidotransferase-like"/>
    <property type="match status" value="1"/>
</dbReference>
<dbReference type="GO" id="GO:0042242">
    <property type="term" value="F:cobyrinic acid a,c-diamide synthase activity"/>
    <property type="evidence" value="ECO:0007669"/>
    <property type="project" value="UniProtKB-UniRule"/>
</dbReference>
<dbReference type="UniPathway" id="UPA00148">
    <property type="reaction ID" value="UER00231"/>
</dbReference>
<feature type="site" description="Increases nucleophilicity of active site Cys" evidence="8">
    <location>
        <position position="456"/>
    </location>
</feature>
<dbReference type="EC" id="6.3.5.11" evidence="8"/>
<organism evidence="11 12">
    <name type="scientific">Dyadobacter jejuensis</name>
    <dbReference type="NCBI Taxonomy" id="1082580"/>
    <lineage>
        <taxon>Bacteria</taxon>
        <taxon>Pseudomonadati</taxon>
        <taxon>Bacteroidota</taxon>
        <taxon>Cytophagia</taxon>
        <taxon>Cytophagales</taxon>
        <taxon>Spirosomataceae</taxon>
        <taxon>Dyadobacter</taxon>
    </lineage>
</organism>
<keyword evidence="6 8" id="KW-0460">Magnesium</keyword>
<keyword evidence="12" id="KW-1185">Reference proteome</keyword>
<dbReference type="NCBIfam" id="NF002204">
    <property type="entry name" value="PRK01077.1"/>
    <property type="match status" value="1"/>
</dbReference>
<dbReference type="Gene3D" id="3.40.50.300">
    <property type="entry name" value="P-loop containing nucleotide triphosphate hydrolases"/>
    <property type="match status" value="1"/>
</dbReference>
<dbReference type="InterPro" id="IPR002586">
    <property type="entry name" value="CobQ/CobB/MinD/ParA_Nub-bd_dom"/>
</dbReference>
<evidence type="ECO:0000256" key="8">
    <source>
        <dbReference type="HAMAP-Rule" id="MF_00027"/>
    </source>
</evidence>
<dbReference type="CDD" id="cd05388">
    <property type="entry name" value="CobB_N"/>
    <property type="match status" value="1"/>
</dbReference>
<feature type="active site" description="Nucleophile" evidence="8">
    <location>
        <position position="349"/>
    </location>
</feature>
<name>A0A316AC85_9BACT</name>
<evidence type="ECO:0000256" key="4">
    <source>
        <dbReference type="ARBA" id="ARBA00022741"/>
    </source>
</evidence>
<evidence type="ECO:0000256" key="6">
    <source>
        <dbReference type="ARBA" id="ARBA00022842"/>
    </source>
</evidence>
<dbReference type="GO" id="GO:0005524">
    <property type="term" value="F:ATP binding"/>
    <property type="evidence" value="ECO:0007669"/>
    <property type="project" value="UniProtKB-UniRule"/>
</dbReference>
<dbReference type="PANTHER" id="PTHR43873:SF1">
    <property type="entry name" value="COBYRINATE A,C-DIAMIDE SYNTHASE"/>
    <property type="match status" value="1"/>
</dbReference>